<evidence type="ECO:0008006" key="3">
    <source>
        <dbReference type="Google" id="ProtNLM"/>
    </source>
</evidence>
<dbReference type="PROSITE" id="PS51257">
    <property type="entry name" value="PROKAR_LIPOPROTEIN"/>
    <property type="match status" value="1"/>
</dbReference>
<sequence>MKIIPFILLLFFSAISCNFTTKKHSSEKENSIISKIKHKTNTSETDTLWVSQNDTAVFKRKEEMITRPCSYPELQTFYELINPINEAYYFIYNNKQQLVTEGKYTNEYIYEGQTYKRGDFYNVKSYSYKSNGNLKSIHYMEDGRNHKTELFDRKKRLTEIIFYDRKTGDRTKVEIYDKGVLEETHIYTRFDDYYTVKANK</sequence>
<gene>
    <name evidence="1" type="ORF">AAEO57_16430</name>
</gene>
<reference evidence="1 2" key="1">
    <citation type="submission" date="2024-04" db="EMBL/GenBank/DDBJ databases">
        <title>Flavobacterium sp. DGU38 16S ribosomal RNA gene Genome sequencing and assembly.</title>
        <authorList>
            <person name="Park S."/>
        </authorList>
    </citation>
    <scope>NUCLEOTIDE SEQUENCE [LARGE SCALE GENOMIC DNA]</scope>
    <source>
        <strain evidence="1 2">DGU38</strain>
    </source>
</reference>
<dbReference type="EMBL" id="JBBYHS010000018">
    <property type="protein sequence ID" value="MEL1255379.1"/>
    <property type="molecule type" value="Genomic_DNA"/>
</dbReference>
<keyword evidence="2" id="KW-1185">Reference proteome</keyword>
<evidence type="ECO:0000313" key="1">
    <source>
        <dbReference type="EMBL" id="MEL1255379.1"/>
    </source>
</evidence>
<dbReference type="Proteomes" id="UP001485226">
    <property type="component" value="Unassembled WGS sequence"/>
</dbReference>
<accession>A0ABU9ISF2</accession>
<name>A0ABU9ISF2_9FLAO</name>
<organism evidence="1 2">
    <name type="scientific">Flavobacterium calami</name>
    <dbReference type="NCBI Taxonomy" id="3139144"/>
    <lineage>
        <taxon>Bacteria</taxon>
        <taxon>Pseudomonadati</taxon>
        <taxon>Bacteroidota</taxon>
        <taxon>Flavobacteriia</taxon>
        <taxon>Flavobacteriales</taxon>
        <taxon>Flavobacteriaceae</taxon>
        <taxon>Flavobacterium</taxon>
    </lineage>
</organism>
<comment type="caution">
    <text evidence="1">The sequence shown here is derived from an EMBL/GenBank/DDBJ whole genome shotgun (WGS) entry which is preliminary data.</text>
</comment>
<evidence type="ECO:0000313" key="2">
    <source>
        <dbReference type="Proteomes" id="UP001485226"/>
    </source>
</evidence>
<dbReference type="RefSeq" id="WP_341694122.1">
    <property type="nucleotide sequence ID" value="NZ_JBBYHS010000018.1"/>
</dbReference>
<protein>
    <recommendedName>
        <fullName evidence="3">MORN repeat variant</fullName>
    </recommendedName>
</protein>
<proteinExistence type="predicted"/>